<protein>
    <submittedName>
        <fullName evidence="2">Uncharacterized protein</fullName>
    </submittedName>
</protein>
<dbReference type="InParanoid" id="A0A1Y2CR57"/>
<proteinExistence type="predicted"/>
<sequence>MNSTHSLVVAPLLPFTVTWIDIFLPPLLIALSLLLHTLYNTPPLPSNSIHAHLYRARTAHARYLPIEAKHVFSYPVLFFGLDLDALESGEIEMGRLFGFNPRGWRLTALRSRVYLEPGKGTEGIREKLWRHLEQRGVREEQAKRVYTVTMPGLVGLQDINPLTVHYCYSEEEKVGRKLEVVVLEVSNTFGEKHLYVLKVAEVQDEKVDLGYEHQWTFPRAFHVSPFNDRSGFYRVFLSDPLRSNSPSLHLPSNPELALKIITLTSDGEKKLFASLSGPSAPLQPSTLLGALLRWPFSLLLTTPRILYQAMLLHYGHRLDVFPRPDPFVETGEAQELSNPVESGGKDGSVQWQEEGGFESLARERIVVFLERRVRELHEEGRRVEIVIQPADRTRPPIVVTSPPSSAPLKTLTISYLTPLFFSDLLASPTIPLALALGSKTEHRWRTSNDELFLSIFSSPKPAPPSTFAIRQMQQTRLAMMRWGFSFSPSSSSSANLVPAELPPHPLDDATTSLSTVFALRKHFFILKLGYWIFVATKARFVKGTEPWEEWARWSAKEGERKEVVEKGEVRFGSVLRP</sequence>
<dbReference type="STRING" id="106004.A0A1Y2CR57"/>
<dbReference type="Proteomes" id="UP000193467">
    <property type="component" value="Unassembled WGS sequence"/>
</dbReference>
<dbReference type="Pfam" id="PF07103">
    <property type="entry name" value="DUF1365"/>
    <property type="match status" value="1"/>
</dbReference>
<keyword evidence="3" id="KW-1185">Reference proteome</keyword>
<dbReference type="AlphaFoldDB" id="A0A1Y2CR57"/>
<dbReference type="OrthoDB" id="3340520at2759"/>
<reference evidence="2 3" key="1">
    <citation type="submission" date="2016-07" db="EMBL/GenBank/DDBJ databases">
        <title>Pervasive Adenine N6-methylation of Active Genes in Fungi.</title>
        <authorList>
            <consortium name="DOE Joint Genome Institute"/>
            <person name="Mondo S.J."/>
            <person name="Dannebaum R.O."/>
            <person name="Kuo R.C."/>
            <person name="Labutti K."/>
            <person name="Haridas S."/>
            <person name="Kuo A."/>
            <person name="Salamov A."/>
            <person name="Ahrendt S.R."/>
            <person name="Lipzen A."/>
            <person name="Sullivan W."/>
            <person name="Andreopoulos W.B."/>
            <person name="Clum A."/>
            <person name="Lindquist E."/>
            <person name="Daum C."/>
            <person name="Ramamoorthy G.K."/>
            <person name="Gryganskyi A."/>
            <person name="Culley D."/>
            <person name="Magnuson J.K."/>
            <person name="James T.Y."/>
            <person name="O'Malley M.A."/>
            <person name="Stajich J.E."/>
            <person name="Spatafora J.W."/>
            <person name="Visel A."/>
            <person name="Grigoriev I.V."/>
        </authorList>
    </citation>
    <scope>NUCLEOTIDE SEQUENCE [LARGE SCALE GENOMIC DNA]</scope>
    <source>
        <strain evidence="2 3">62-1032</strain>
    </source>
</reference>
<dbReference type="InterPro" id="IPR010775">
    <property type="entry name" value="DUF1365"/>
</dbReference>
<name>A0A1Y2CR57_9BASI</name>
<evidence type="ECO:0000313" key="2">
    <source>
        <dbReference type="EMBL" id="ORY48835.1"/>
    </source>
</evidence>
<evidence type="ECO:0000313" key="3">
    <source>
        <dbReference type="Proteomes" id="UP000193467"/>
    </source>
</evidence>
<accession>A0A1Y2CR57</accession>
<comment type="caution">
    <text evidence="2">The sequence shown here is derived from an EMBL/GenBank/DDBJ whole genome shotgun (WGS) entry which is preliminary data.</text>
</comment>
<feature type="transmembrane region" description="Helical" evidence="1">
    <location>
        <begin position="12"/>
        <end position="39"/>
    </location>
</feature>
<organism evidence="2 3">
    <name type="scientific">Leucosporidium creatinivorum</name>
    <dbReference type="NCBI Taxonomy" id="106004"/>
    <lineage>
        <taxon>Eukaryota</taxon>
        <taxon>Fungi</taxon>
        <taxon>Dikarya</taxon>
        <taxon>Basidiomycota</taxon>
        <taxon>Pucciniomycotina</taxon>
        <taxon>Microbotryomycetes</taxon>
        <taxon>Leucosporidiales</taxon>
        <taxon>Leucosporidium</taxon>
    </lineage>
</organism>
<keyword evidence="1" id="KW-0812">Transmembrane</keyword>
<evidence type="ECO:0000256" key="1">
    <source>
        <dbReference type="SAM" id="Phobius"/>
    </source>
</evidence>
<dbReference type="PANTHER" id="PTHR33973">
    <property type="entry name" value="OS07G0153300 PROTEIN"/>
    <property type="match status" value="1"/>
</dbReference>
<dbReference type="EMBL" id="MCGR01000113">
    <property type="protein sequence ID" value="ORY48835.1"/>
    <property type="molecule type" value="Genomic_DNA"/>
</dbReference>
<gene>
    <name evidence="2" type="ORF">BCR35DRAFT_285076</name>
</gene>
<dbReference type="PANTHER" id="PTHR33973:SF4">
    <property type="entry name" value="OS07G0153300 PROTEIN"/>
    <property type="match status" value="1"/>
</dbReference>
<keyword evidence="1" id="KW-1133">Transmembrane helix</keyword>
<keyword evidence="1" id="KW-0472">Membrane</keyword>